<protein>
    <submittedName>
        <fullName evidence="5">RNA exonuclease Ngl2p</fullName>
    </submittedName>
</protein>
<keyword evidence="5" id="KW-0540">Nuclease</keyword>
<feature type="region of interest" description="Disordered" evidence="3">
    <location>
        <begin position="328"/>
        <end position="364"/>
    </location>
</feature>
<evidence type="ECO:0000256" key="1">
    <source>
        <dbReference type="ARBA" id="ARBA00010774"/>
    </source>
</evidence>
<dbReference type="Gene3D" id="3.60.10.10">
    <property type="entry name" value="Endonuclease/exonuclease/phosphatase"/>
    <property type="match status" value="1"/>
</dbReference>
<dbReference type="SUPFAM" id="SSF56219">
    <property type="entry name" value="DNase I-like"/>
    <property type="match status" value="1"/>
</dbReference>
<dbReference type="Proteomes" id="UP001497600">
    <property type="component" value="Chromosome D"/>
</dbReference>
<gene>
    <name evidence="5" type="primary">NGL2</name>
    <name evidence="5" type="ORF">CAAN4_D01882</name>
</gene>
<accession>A0ABP0EA61</accession>
<dbReference type="InterPro" id="IPR005135">
    <property type="entry name" value="Endo/exonuclease/phosphatase"/>
</dbReference>
<dbReference type="InterPro" id="IPR050410">
    <property type="entry name" value="CCR4/nocturin_mRNA_transcr"/>
</dbReference>
<feature type="compositionally biased region" description="Acidic residues" evidence="3">
    <location>
        <begin position="332"/>
        <end position="348"/>
    </location>
</feature>
<sequence length="500" mass="57310">MSELETSKPAVVVNEKKSSKGKKKKAVNPATITPEYIEEQRRLRQLKKEQKKQELIAQGINPDQVETPAELRYKTRDVLVVQEHQQVEDGPAIRIMSYNMLAQALIRRKLFPTSGNALKWSTRSQVLLSEICHYNPDILCLQEVDFVQYNSFWKSEFDKLGYDSKYHRAGTKNHGLALVYRRTIFVNNHHLAHIQYDKEKSGKLSPSCVTQNIGLLACLDFTPQMRSKYPKLRNGLIVGTTHLFWHPFGTYERTRQTYVILKKFKEFRDTLNTLNGEGSSWYSFFAGDFNSQPFDTPYLSITSKPVKYKGRGPLVLGCSLSYQYSSSRGIVDDEDNDDSTPAEEEEGGNVEKYGKNQPTDPVPDTFEFTDEQRQKVEDMEALHNSLDMRAISLYSAGYHLVDPKNAGIDNDRKEPFFSNWAHTWRGLLDYIFIISSWNQVDDYSERIDSVQDIESEHGVKLLKLLQLPLPEEMGPEPSGQPRIGQYPSDHLCLMAEVALC</sequence>
<feature type="domain" description="Endonuclease/exonuclease/phosphatase" evidence="4">
    <location>
        <begin position="96"/>
        <end position="433"/>
    </location>
</feature>
<feature type="region of interest" description="Disordered" evidence="3">
    <location>
        <begin position="1"/>
        <end position="28"/>
    </location>
</feature>
<comment type="similarity">
    <text evidence="1">Belongs to the CCR4/nocturin family.</text>
</comment>
<dbReference type="PANTHER" id="PTHR12121:SF45">
    <property type="entry name" value="NOCTURNIN"/>
    <property type="match status" value="1"/>
</dbReference>
<evidence type="ECO:0000256" key="2">
    <source>
        <dbReference type="ARBA" id="ARBA00022801"/>
    </source>
</evidence>
<organism evidence="5 6">
    <name type="scientific">[Candida] anglica</name>
    <dbReference type="NCBI Taxonomy" id="148631"/>
    <lineage>
        <taxon>Eukaryota</taxon>
        <taxon>Fungi</taxon>
        <taxon>Dikarya</taxon>
        <taxon>Ascomycota</taxon>
        <taxon>Saccharomycotina</taxon>
        <taxon>Pichiomycetes</taxon>
        <taxon>Debaryomycetaceae</taxon>
        <taxon>Kurtzmaniella</taxon>
    </lineage>
</organism>
<proteinExistence type="inferred from homology"/>
<evidence type="ECO:0000259" key="4">
    <source>
        <dbReference type="Pfam" id="PF03372"/>
    </source>
</evidence>
<keyword evidence="2" id="KW-0378">Hydrolase</keyword>
<keyword evidence="5" id="KW-0269">Exonuclease</keyword>
<dbReference type="GO" id="GO:0004527">
    <property type="term" value="F:exonuclease activity"/>
    <property type="evidence" value="ECO:0007669"/>
    <property type="project" value="UniProtKB-KW"/>
</dbReference>
<dbReference type="PANTHER" id="PTHR12121">
    <property type="entry name" value="CARBON CATABOLITE REPRESSOR PROTEIN 4"/>
    <property type="match status" value="1"/>
</dbReference>
<reference evidence="5 6" key="1">
    <citation type="submission" date="2024-01" db="EMBL/GenBank/DDBJ databases">
        <authorList>
            <consortium name="Genoscope - CEA"/>
            <person name="William W."/>
        </authorList>
    </citation>
    <scope>NUCLEOTIDE SEQUENCE [LARGE SCALE GENOMIC DNA]</scope>
    <source>
        <strain evidence="5 6">29B2s-10</strain>
    </source>
</reference>
<evidence type="ECO:0000313" key="6">
    <source>
        <dbReference type="Proteomes" id="UP001497600"/>
    </source>
</evidence>
<evidence type="ECO:0000313" key="5">
    <source>
        <dbReference type="EMBL" id="CAK7902856.1"/>
    </source>
</evidence>
<keyword evidence="6" id="KW-1185">Reference proteome</keyword>
<evidence type="ECO:0000256" key="3">
    <source>
        <dbReference type="SAM" id="MobiDB-lite"/>
    </source>
</evidence>
<dbReference type="Pfam" id="PF03372">
    <property type="entry name" value="Exo_endo_phos"/>
    <property type="match status" value="1"/>
</dbReference>
<dbReference type="InterPro" id="IPR036691">
    <property type="entry name" value="Endo/exonu/phosph_ase_sf"/>
</dbReference>
<name>A0ABP0EA61_9ASCO</name>
<dbReference type="EMBL" id="OZ004256">
    <property type="protein sequence ID" value="CAK7902856.1"/>
    <property type="molecule type" value="Genomic_DNA"/>
</dbReference>